<reference evidence="2" key="1">
    <citation type="journal article" date="2011" name="PLoS Genet.">
        <title>Genomic analysis of the necrotrophic fungal pathogens Sclerotinia sclerotiorum and Botrytis cinerea.</title>
        <authorList>
            <person name="Amselem J."/>
            <person name="Cuomo C.A."/>
            <person name="van Kan J.A."/>
            <person name="Viaud M."/>
            <person name="Benito E.P."/>
            <person name="Couloux A."/>
            <person name="Coutinho P.M."/>
            <person name="de Vries R.P."/>
            <person name="Dyer P.S."/>
            <person name="Fillinger S."/>
            <person name="Fournier E."/>
            <person name="Gout L."/>
            <person name="Hahn M."/>
            <person name="Kohn L."/>
            <person name="Lapalu N."/>
            <person name="Plummer K.M."/>
            <person name="Pradier J.M."/>
            <person name="Quevillon E."/>
            <person name="Sharon A."/>
            <person name="Simon A."/>
            <person name="ten Have A."/>
            <person name="Tudzynski B."/>
            <person name="Tudzynski P."/>
            <person name="Wincker P."/>
            <person name="Andrew M."/>
            <person name="Anthouard V."/>
            <person name="Beever R.E."/>
            <person name="Beffa R."/>
            <person name="Benoit I."/>
            <person name="Bouzid O."/>
            <person name="Brault B."/>
            <person name="Chen Z."/>
            <person name="Choquer M."/>
            <person name="Collemare J."/>
            <person name="Cotton P."/>
            <person name="Danchin E.G."/>
            <person name="Da Silva C."/>
            <person name="Gautier A."/>
            <person name="Giraud C."/>
            <person name="Giraud T."/>
            <person name="Gonzalez C."/>
            <person name="Grossetete S."/>
            <person name="Guldener U."/>
            <person name="Henrissat B."/>
            <person name="Howlett B.J."/>
            <person name="Kodira C."/>
            <person name="Kretschmer M."/>
            <person name="Lappartient A."/>
            <person name="Leroch M."/>
            <person name="Levis C."/>
            <person name="Mauceli E."/>
            <person name="Neuveglise C."/>
            <person name="Oeser B."/>
            <person name="Pearson M."/>
            <person name="Poulain J."/>
            <person name="Poussereau N."/>
            <person name="Quesneville H."/>
            <person name="Rascle C."/>
            <person name="Schumacher J."/>
            <person name="Segurens B."/>
            <person name="Sexton A."/>
            <person name="Silva E."/>
            <person name="Sirven C."/>
            <person name="Soanes D.M."/>
            <person name="Talbot N.J."/>
            <person name="Templeton M."/>
            <person name="Yandava C."/>
            <person name="Yarden O."/>
            <person name="Zeng Q."/>
            <person name="Rollins J.A."/>
            <person name="Lebrun M.H."/>
            <person name="Dickman M."/>
        </authorList>
    </citation>
    <scope>NUCLEOTIDE SEQUENCE [LARGE SCALE GENOMIC DNA]</scope>
    <source>
        <strain evidence="2">T4</strain>
    </source>
</reference>
<evidence type="ECO:0000313" key="2">
    <source>
        <dbReference type="Proteomes" id="UP000008177"/>
    </source>
</evidence>
<dbReference type="HOGENOM" id="CLU_2346459_0_0_1"/>
<dbReference type="EMBL" id="FQ790350">
    <property type="protein sequence ID" value="CCD54087.1"/>
    <property type="molecule type" value="Genomic_DNA"/>
</dbReference>
<dbReference type="Proteomes" id="UP000008177">
    <property type="component" value="Unplaced contigs"/>
</dbReference>
<dbReference type="InParanoid" id="G2YR39"/>
<name>G2YR39_BOTF4</name>
<gene>
    <name evidence="1" type="ORF">BofuT4_uP127870.1</name>
</gene>
<organism evidence="1 2">
    <name type="scientific">Botryotinia fuckeliana (strain T4)</name>
    <name type="common">Noble rot fungus</name>
    <name type="synonym">Botrytis cinerea</name>
    <dbReference type="NCBI Taxonomy" id="999810"/>
    <lineage>
        <taxon>Eukaryota</taxon>
        <taxon>Fungi</taxon>
        <taxon>Dikarya</taxon>
        <taxon>Ascomycota</taxon>
        <taxon>Pezizomycotina</taxon>
        <taxon>Leotiomycetes</taxon>
        <taxon>Helotiales</taxon>
        <taxon>Sclerotiniaceae</taxon>
        <taxon>Botrytis</taxon>
    </lineage>
</organism>
<evidence type="ECO:0000313" key="1">
    <source>
        <dbReference type="EMBL" id="CCD54087.1"/>
    </source>
</evidence>
<protein>
    <submittedName>
        <fullName evidence="1">Uncharacterized protein</fullName>
    </submittedName>
</protein>
<proteinExistence type="predicted"/>
<dbReference type="AlphaFoldDB" id="G2YR39"/>
<sequence>MKIAYNVVPPYEYTHIKLQPHVVGHTPSDPLLLPPNDIVKALFPATTLLQICNILNPPRPHIDLSSTSHRPLIDLSSTALLLLPLPAFGNEPQNMDL</sequence>
<accession>G2YR39</accession>